<reference evidence="2" key="3">
    <citation type="submission" date="2015-04" db="UniProtKB">
        <authorList>
            <consortium name="EnsemblPlants"/>
        </authorList>
    </citation>
    <scope>IDENTIFICATION</scope>
    <source>
        <strain evidence="2">cv. Jemalong A17</strain>
    </source>
</reference>
<name>A0A072TR45_MEDTR</name>
<dbReference type="HOGENOM" id="CLU_2546112_0_0_1"/>
<accession>A0A072TR45</accession>
<sequence length="83" mass="9688">MKARAQANVIFRLGCVVTLRIRREWWLAILNGVHNHDLESRLDGHLLAGRLKEEEKKKFVDMTKNLALPLNILMDLKEKIKKV</sequence>
<evidence type="ECO:0000313" key="3">
    <source>
        <dbReference type="Proteomes" id="UP000002051"/>
    </source>
</evidence>
<reference evidence="1 3" key="2">
    <citation type="journal article" date="2014" name="BMC Genomics">
        <title>An improved genome release (version Mt4.0) for the model legume Medicago truncatula.</title>
        <authorList>
            <person name="Tang H."/>
            <person name="Krishnakumar V."/>
            <person name="Bidwell S."/>
            <person name="Rosen B."/>
            <person name="Chan A."/>
            <person name="Zhou S."/>
            <person name="Gentzbittel L."/>
            <person name="Childs K.L."/>
            <person name="Yandell M."/>
            <person name="Gundlach H."/>
            <person name="Mayer K.F."/>
            <person name="Schwartz D.C."/>
            <person name="Town C.D."/>
        </authorList>
    </citation>
    <scope>GENOME REANNOTATION</scope>
    <source>
        <strain evidence="1">A17</strain>
        <strain evidence="2 3">cv. Jemalong A17</strain>
    </source>
</reference>
<dbReference type="EMBL" id="CM001224">
    <property type="protein sequence ID" value="KEH19313.1"/>
    <property type="molecule type" value="Genomic_DNA"/>
</dbReference>
<dbReference type="EnsemblPlants" id="KEH19313">
    <property type="protein sequence ID" value="KEH19313"/>
    <property type="gene ID" value="MTR_8g446840"/>
</dbReference>
<gene>
    <name evidence="1" type="ordered locus">MTR_8g446840</name>
</gene>
<proteinExistence type="predicted"/>
<dbReference type="AlphaFoldDB" id="A0A072TR45"/>
<keyword evidence="3" id="KW-1185">Reference proteome</keyword>
<organism evidence="1 3">
    <name type="scientific">Medicago truncatula</name>
    <name type="common">Barrel medic</name>
    <name type="synonym">Medicago tribuloides</name>
    <dbReference type="NCBI Taxonomy" id="3880"/>
    <lineage>
        <taxon>Eukaryota</taxon>
        <taxon>Viridiplantae</taxon>
        <taxon>Streptophyta</taxon>
        <taxon>Embryophyta</taxon>
        <taxon>Tracheophyta</taxon>
        <taxon>Spermatophyta</taxon>
        <taxon>Magnoliopsida</taxon>
        <taxon>eudicotyledons</taxon>
        <taxon>Gunneridae</taxon>
        <taxon>Pentapetalae</taxon>
        <taxon>rosids</taxon>
        <taxon>fabids</taxon>
        <taxon>Fabales</taxon>
        <taxon>Fabaceae</taxon>
        <taxon>Papilionoideae</taxon>
        <taxon>50 kb inversion clade</taxon>
        <taxon>NPAAA clade</taxon>
        <taxon>Hologalegina</taxon>
        <taxon>IRL clade</taxon>
        <taxon>Trifolieae</taxon>
        <taxon>Medicago</taxon>
    </lineage>
</organism>
<protein>
    <submittedName>
        <fullName evidence="1">Otubain, putative</fullName>
    </submittedName>
</protein>
<dbReference type="Proteomes" id="UP000002051">
    <property type="component" value="Chromosome 8"/>
</dbReference>
<reference evidence="1 3" key="1">
    <citation type="journal article" date="2011" name="Nature">
        <title>The Medicago genome provides insight into the evolution of rhizobial symbioses.</title>
        <authorList>
            <person name="Young N.D."/>
            <person name="Debelle F."/>
            <person name="Oldroyd G.E."/>
            <person name="Geurts R."/>
            <person name="Cannon S.B."/>
            <person name="Udvardi M.K."/>
            <person name="Benedito V.A."/>
            <person name="Mayer K.F."/>
            <person name="Gouzy J."/>
            <person name="Schoof H."/>
            <person name="Van de Peer Y."/>
            <person name="Proost S."/>
            <person name="Cook D.R."/>
            <person name="Meyers B.C."/>
            <person name="Spannagl M."/>
            <person name="Cheung F."/>
            <person name="De Mita S."/>
            <person name="Krishnakumar V."/>
            <person name="Gundlach H."/>
            <person name="Zhou S."/>
            <person name="Mudge J."/>
            <person name="Bharti A.K."/>
            <person name="Murray J.D."/>
            <person name="Naoumkina M.A."/>
            <person name="Rosen B."/>
            <person name="Silverstein K.A."/>
            <person name="Tang H."/>
            <person name="Rombauts S."/>
            <person name="Zhao P.X."/>
            <person name="Zhou P."/>
            <person name="Barbe V."/>
            <person name="Bardou P."/>
            <person name="Bechner M."/>
            <person name="Bellec A."/>
            <person name="Berger A."/>
            <person name="Berges H."/>
            <person name="Bidwell S."/>
            <person name="Bisseling T."/>
            <person name="Choisne N."/>
            <person name="Couloux A."/>
            <person name="Denny R."/>
            <person name="Deshpande S."/>
            <person name="Dai X."/>
            <person name="Doyle J.J."/>
            <person name="Dudez A.M."/>
            <person name="Farmer A.D."/>
            <person name="Fouteau S."/>
            <person name="Franken C."/>
            <person name="Gibelin C."/>
            <person name="Gish J."/>
            <person name="Goldstein S."/>
            <person name="Gonzalez A.J."/>
            <person name="Green P.J."/>
            <person name="Hallab A."/>
            <person name="Hartog M."/>
            <person name="Hua A."/>
            <person name="Humphray S.J."/>
            <person name="Jeong D.H."/>
            <person name="Jing Y."/>
            <person name="Jocker A."/>
            <person name="Kenton S.M."/>
            <person name="Kim D.J."/>
            <person name="Klee K."/>
            <person name="Lai H."/>
            <person name="Lang C."/>
            <person name="Lin S."/>
            <person name="Macmil S.L."/>
            <person name="Magdelenat G."/>
            <person name="Matthews L."/>
            <person name="McCorrison J."/>
            <person name="Monaghan E.L."/>
            <person name="Mun J.H."/>
            <person name="Najar F.Z."/>
            <person name="Nicholson C."/>
            <person name="Noirot C."/>
            <person name="O'Bleness M."/>
            <person name="Paule C.R."/>
            <person name="Poulain J."/>
            <person name="Prion F."/>
            <person name="Qin B."/>
            <person name="Qu C."/>
            <person name="Retzel E.F."/>
            <person name="Riddle C."/>
            <person name="Sallet E."/>
            <person name="Samain S."/>
            <person name="Samson N."/>
            <person name="Sanders I."/>
            <person name="Saurat O."/>
            <person name="Scarpelli C."/>
            <person name="Schiex T."/>
            <person name="Segurens B."/>
            <person name="Severin A.J."/>
            <person name="Sherrier D.J."/>
            <person name="Shi R."/>
            <person name="Sims S."/>
            <person name="Singer S.R."/>
            <person name="Sinharoy S."/>
            <person name="Sterck L."/>
            <person name="Viollet A."/>
            <person name="Wang B.B."/>
            <person name="Wang K."/>
            <person name="Wang M."/>
            <person name="Wang X."/>
            <person name="Warfsmann J."/>
            <person name="Weissenbach J."/>
            <person name="White D.D."/>
            <person name="White J.D."/>
            <person name="Wiley G.B."/>
            <person name="Wincker P."/>
            <person name="Xing Y."/>
            <person name="Yang L."/>
            <person name="Yao Z."/>
            <person name="Ying F."/>
            <person name="Zhai J."/>
            <person name="Zhou L."/>
            <person name="Zuber A."/>
            <person name="Denarie J."/>
            <person name="Dixon R.A."/>
            <person name="May G.D."/>
            <person name="Schwartz D.C."/>
            <person name="Rogers J."/>
            <person name="Quetier F."/>
            <person name="Town C.D."/>
            <person name="Roe B.A."/>
        </authorList>
    </citation>
    <scope>NUCLEOTIDE SEQUENCE [LARGE SCALE GENOMIC DNA]</scope>
    <source>
        <strain evidence="1">A17</strain>
        <strain evidence="2 3">cv. Jemalong A17</strain>
    </source>
</reference>
<evidence type="ECO:0000313" key="1">
    <source>
        <dbReference type="EMBL" id="KEH19313.1"/>
    </source>
</evidence>
<evidence type="ECO:0000313" key="2">
    <source>
        <dbReference type="EnsemblPlants" id="KEH19313"/>
    </source>
</evidence>